<feature type="compositionally biased region" description="Basic and acidic residues" evidence="1">
    <location>
        <begin position="29"/>
        <end position="41"/>
    </location>
</feature>
<keyword evidence="2" id="KW-1133">Transmembrane helix</keyword>
<gene>
    <name evidence="3" type="ORF">L207DRAFT_99575</name>
</gene>
<protein>
    <submittedName>
        <fullName evidence="3">Glycosyltransferase family 69 protein</fullName>
    </submittedName>
</protein>
<reference evidence="3 4" key="1">
    <citation type="submission" date="2016-04" db="EMBL/GenBank/DDBJ databases">
        <title>A degradative enzymes factory behind the ericoid mycorrhizal symbiosis.</title>
        <authorList>
            <consortium name="DOE Joint Genome Institute"/>
            <person name="Martino E."/>
            <person name="Morin E."/>
            <person name="Grelet G."/>
            <person name="Kuo A."/>
            <person name="Kohler A."/>
            <person name="Daghino S."/>
            <person name="Barry K."/>
            <person name="Choi C."/>
            <person name="Cichocki N."/>
            <person name="Clum A."/>
            <person name="Copeland A."/>
            <person name="Hainaut M."/>
            <person name="Haridas S."/>
            <person name="Labutti K."/>
            <person name="Lindquist E."/>
            <person name="Lipzen A."/>
            <person name="Khouja H.-R."/>
            <person name="Murat C."/>
            <person name="Ohm R."/>
            <person name="Olson A."/>
            <person name="Spatafora J."/>
            <person name="Veneault-Fourrey C."/>
            <person name="Henrissat B."/>
            <person name="Grigoriev I."/>
            <person name="Martin F."/>
            <person name="Perotto S."/>
        </authorList>
    </citation>
    <scope>NUCLEOTIDE SEQUENCE [LARGE SCALE GENOMIC DNA]</scope>
    <source>
        <strain evidence="3 4">F</strain>
    </source>
</reference>
<dbReference type="Proteomes" id="UP000235786">
    <property type="component" value="Unassembled WGS sequence"/>
</dbReference>
<keyword evidence="4" id="KW-1185">Reference proteome</keyword>
<sequence length="546" mass="62114">MAKLWRSQDYELLDSRRPSSESSSFGSSSDRERDFENDTTRKFKSQNIQGGPSSWRFWTLRIALQTCARLRRGRHRRQQRRQCLYWAAWGIATIPWILVFLVYSTAIFVPSYTNWPEHYRQLERSCKNSTKPGRGNPNNEKVFIAASIYDHDGSLLAGQWGAAVLELVQLLGPQNVHLSVYENDPNIAATASLAKLGSQLKSGNASLVHEHLPLEDIPRITTPTGESRIKRITFLSDVRNRALRPLESSPTRFDKLLFINDVIFDPIDAVQLLLSTNIDANGRTQYGAVCAVDFINAFKFYDYFATRDLEGYEMGMQFFPWFADVGDAASRQDVMSQKDAVRVRSCWGGMTAFEASWFQKPLVSKPASGKTSTTSVATIPSSPLRFRYEEDPFWEASECCLIHADLTYLRHGHNSTTDAGIYMNPYVRTAYDSKTFRWLKYTRRPERLYSLIHGIISKIGGMPAYNPRRLEQPGDEVIEQVWKYDEKEELFSAGGGKSQVRGSYTATRRIAAPGRFCGRRSLQVMNEGARKDEDNWSAIDLPLPPT</sequence>
<accession>A0A2J6RBZ2</accession>
<name>A0A2J6RBZ2_HYAVF</name>
<dbReference type="Pfam" id="PF11735">
    <property type="entry name" value="CAP59_mtransfer"/>
    <property type="match status" value="1"/>
</dbReference>
<dbReference type="EMBL" id="KZ613951">
    <property type="protein sequence ID" value="PMD36043.1"/>
    <property type="molecule type" value="Genomic_DNA"/>
</dbReference>
<keyword evidence="2" id="KW-0812">Transmembrane</keyword>
<keyword evidence="3" id="KW-0808">Transferase</keyword>
<proteinExistence type="predicted"/>
<organism evidence="3 4">
    <name type="scientific">Hyaloscypha variabilis (strain UAMH 11265 / GT02V1 / F)</name>
    <name type="common">Meliniomyces variabilis</name>
    <dbReference type="NCBI Taxonomy" id="1149755"/>
    <lineage>
        <taxon>Eukaryota</taxon>
        <taxon>Fungi</taxon>
        <taxon>Dikarya</taxon>
        <taxon>Ascomycota</taxon>
        <taxon>Pezizomycotina</taxon>
        <taxon>Leotiomycetes</taxon>
        <taxon>Helotiales</taxon>
        <taxon>Hyaloscyphaceae</taxon>
        <taxon>Hyaloscypha</taxon>
        <taxon>Hyaloscypha variabilis</taxon>
    </lineage>
</organism>
<feature type="transmembrane region" description="Helical" evidence="2">
    <location>
        <begin position="83"/>
        <end position="103"/>
    </location>
</feature>
<evidence type="ECO:0000256" key="2">
    <source>
        <dbReference type="SAM" id="Phobius"/>
    </source>
</evidence>
<evidence type="ECO:0000313" key="3">
    <source>
        <dbReference type="EMBL" id="PMD36043.1"/>
    </source>
</evidence>
<evidence type="ECO:0000313" key="4">
    <source>
        <dbReference type="Proteomes" id="UP000235786"/>
    </source>
</evidence>
<feature type="region of interest" description="Disordered" evidence="1">
    <location>
        <begin position="13"/>
        <end position="48"/>
    </location>
</feature>
<dbReference type="GO" id="GO:0016740">
    <property type="term" value="F:transferase activity"/>
    <property type="evidence" value="ECO:0007669"/>
    <property type="project" value="UniProtKB-KW"/>
</dbReference>
<evidence type="ECO:0000256" key="1">
    <source>
        <dbReference type="SAM" id="MobiDB-lite"/>
    </source>
</evidence>
<keyword evidence="2" id="KW-0472">Membrane</keyword>
<dbReference type="OrthoDB" id="262547at2759"/>
<dbReference type="PANTHER" id="PTHR34144:SF8">
    <property type="entry name" value="GLYCOSYLTRANSFERASE FAMILY 69 PROTEIN"/>
    <property type="match status" value="1"/>
</dbReference>
<dbReference type="AlphaFoldDB" id="A0A2J6RBZ2"/>
<dbReference type="InterPro" id="IPR021047">
    <property type="entry name" value="Mannosyltransferase_CMT1"/>
</dbReference>
<dbReference type="STRING" id="1149755.A0A2J6RBZ2"/>
<dbReference type="PANTHER" id="PTHR34144">
    <property type="entry name" value="CHROMOSOME 8, WHOLE GENOME SHOTGUN SEQUENCE"/>
    <property type="match status" value="1"/>
</dbReference>